<keyword evidence="3" id="KW-0133">Cell shape</keyword>
<keyword evidence="6" id="KW-0961">Cell wall biogenesis/degradation</keyword>
<dbReference type="AlphaFoldDB" id="B1X593"/>
<protein>
    <recommendedName>
        <fullName evidence="2">glutamate racemase</fullName>
        <ecNumber evidence="2">5.1.1.3</ecNumber>
    </recommendedName>
</protein>
<evidence type="ECO:0000256" key="2">
    <source>
        <dbReference type="ARBA" id="ARBA00013090"/>
    </source>
</evidence>
<dbReference type="FunFam" id="3.40.50.1860:FF:000001">
    <property type="entry name" value="Glutamate racemase"/>
    <property type="match status" value="1"/>
</dbReference>
<evidence type="ECO:0000256" key="3">
    <source>
        <dbReference type="ARBA" id="ARBA00022960"/>
    </source>
</evidence>
<dbReference type="SUPFAM" id="SSF53681">
    <property type="entry name" value="Aspartate/glutamate racemase"/>
    <property type="match status" value="2"/>
</dbReference>
<dbReference type="HAMAP" id="MF_00258">
    <property type="entry name" value="Glu_racemase"/>
    <property type="match status" value="1"/>
</dbReference>
<proteinExistence type="inferred from homology"/>
<dbReference type="InterPro" id="IPR004391">
    <property type="entry name" value="Glu_race"/>
</dbReference>
<dbReference type="Pfam" id="PF01177">
    <property type="entry name" value="Asp_Glu_race"/>
    <property type="match status" value="1"/>
</dbReference>
<reference evidence="7" key="1">
    <citation type="submission" date="2007-08" db="EMBL/GenBank/DDBJ databases">
        <authorList>
            <person name="Gloeckner G."/>
            <person name="Nowack E."/>
            <person name="Melkonian M."/>
        </authorList>
    </citation>
    <scope>NUCLEOTIDE SEQUENCE</scope>
</reference>
<dbReference type="PANTHER" id="PTHR21198:SF2">
    <property type="entry name" value="GLUTAMATE RACEMASE"/>
    <property type="match status" value="1"/>
</dbReference>
<dbReference type="NCBIfam" id="TIGR00067">
    <property type="entry name" value="glut_race"/>
    <property type="match status" value="1"/>
</dbReference>
<evidence type="ECO:0000256" key="4">
    <source>
        <dbReference type="ARBA" id="ARBA00022984"/>
    </source>
</evidence>
<keyword evidence="4" id="KW-0573">Peptidoglycan synthesis</keyword>
<geneLocation type="organellar chromatophore" evidence="7"/>
<dbReference type="InterPro" id="IPR033134">
    <property type="entry name" value="Asp/Glu_racemase_AS_2"/>
</dbReference>
<gene>
    <name evidence="7" type="primary">murI</name>
    <name evidence="7" type="ordered locus">PCC_0695</name>
</gene>
<dbReference type="PROSITE" id="PS00924">
    <property type="entry name" value="ASP_GLU_RACEMASE_2"/>
    <property type="match status" value="1"/>
</dbReference>
<dbReference type="Gene3D" id="3.40.50.1860">
    <property type="match status" value="2"/>
</dbReference>
<dbReference type="InterPro" id="IPR001920">
    <property type="entry name" value="Asp/Glu_race"/>
</dbReference>
<comment type="catalytic activity">
    <reaction evidence="1">
        <text>L-glutamate = D-glutamate</text>
        <dbReference type="Rhea" id="RHEA:12813"/>
        <dbReference type="ChEBI" id="CHEBI:29985"/>
        <dbReference type="ChEBI" id="CHEBI:29986"/>
        <dbReference type="EC" id="5.1.1.3"/>
    </reaction>
</comment>
<dbReference type="RefSeq" id="YP_002049322.1">
    <property type="nucleotide sequence ID" value="NC_011087.1"/>
</dbReference>
<dbReference type="GeneID" id="6481452"/>
<keyword evidence="5" id="KW-0413">Isomerase</keyword>
<dbReference type="EMBL" id="CP000815">
    <property type="protein sequence ID" value="ACB43112.1"/>
    <property type="molecule type" value="Genomic_DNA"/>
</dbReference>
<accession>B1X593</accession>
<dbReference type="GO" id="GO:0008360">
    <property type="term" value="P:regulation of cell shape"/>
    <property type="evidence" value="ECO:0007669"/>
    <property type="project" value="UniProtKB-KW"/>
</dbReference>
<sequence length="272" mass="29898">MSRLKLGLFDSGVGGLTVLHQVLKRHPNHSYIYLGDTARVPYGERNPREIRSIAGEAISWLRNQQVDALIMACNTTNALAYDIALKISGVPVYGLIDSAARCIRAKRVGVLSTAATAASRAYTLQIHRYSSQTQVIEQACPAFVPLIEIGNFQDPRLRIAANLYLAPLLAANVEIIMLGCTHYPLLEPLLRQLLPSHIQLLDPARALSKRLDQLLGIPKRTVHNSINSSKDLAVCRFCVTAASETFAKAAINFIDYEPLVEVVSLRSESCSH</sequence>
<dbReference type="PANTHER" id="PTHR21198">
    <property type="entry name" value="GLUTAMATE RACEMASE"/>
    <property type="match status" value="1"/>
</dbReference>
<reference evidence="7" key="2">
    <citation type="journal article" date="2008" name="Curr. Biol.">
        <title>Chromatophore genome sequence of Paulinella sheds light on acquisition of photosynthesis by eukaryotes.</title>
        <authorList>
            <person name="Nowack E.C.M."/>
            <person name="Melkonian M."/>
            <person name="Gloeckner G."/>
        </authorList>
    </citation>
    <scope>NUCLEOTIDE SEQUENCE [LARGE SCALE GENOMIC DNA]</scope>
</reference>
<evidence type="ECO:0000256" key="6">
    <source>
        <dbReference type="ARBA" id="ARBA00023316"/>
    </source>
</evidence>
<evidence type="ECO:0000256" key="5">
    <source>
        <dbReference type="ARBA" id="ARBA00023235"/>
    </source>
</evidence>
<name>B1X593_PAUCH</name>
<evidence type="ECO:0000313" key="7">
    <source>
        <dbReference type="EMBL" id="ACB43112.1"/>
    </source>
</evidence>
<dbReference type="GO" id="GO:0008881">
    <property type="term" value="F:glutamate racemase activity"/>
    <property type="evidence" value="ECO:0007669"/>
    <property type="project" value="UniProtKB-EC"/>
</dbReference>
<dbReference type="EC" id="5.1.1.3" evidence="2"/>
<evidence type="ECO:0000256" key="1">
    <source>
        <dbReference type="ARBA" id="ARBA00001602"/>
    </source>
</evidence>
<organism evidence="7">
    <name type="scientific">Paulinella chromatophora</name>
    <dbReference type="NCBI Taxonomy" id="39717"/>
    <lineage>
        <taxon>Eukaryota</taxon>
        <taxon>Sar</taxon>
        <taxon>Rhizaria</taxon>
        <taxon>Cercozoa</taxon>
        <taxon>Imbricatea</taxon>
        <taxon>Silicofilosea</taxon>
        <taxon>Euglyphida</taxon>
        <taxon>Paulinellidae</taxon>
        <taxon>Paulinella</taxon>
    </lineage>
</organism>
<keyword evidence="7" id="KW-0934">Plastid</keyword>
<dbReference type="GO" id="GO:0071555">
    <property type="term" value="P:cell wall organization"/>
    <property type="evidence" value="ECO:0007669"/>
    <property type="project" value="UniProtKB-KW"/>
</dbReference>
<dbReference type="InterPro" id="IPR015942">
    <property type="entry name" value="Asp/Glu/hydantoin_racemase"/>
</dbReference>